<dbReference type="GO" id="GO:0031505">
    <property type="term" value="P:fungal-type cell wall organization"/>
    <property type="evidence" value="ECO:0007669"/>
    <property type="project" value="TreeGrafter"/>
</dbReference>
<keyword evidence="15" id="KW-0812">Transmembrane</keyword>
<accession>A0A1Q8S5D8</accession>
<evidence type="ECO:0000256" key="6">
    <source>
        <dbReference type="ARBA" id="ARBA00022729"/>
    </source>
</evidence>
<evidence type="ECO:0000256" key="5">
    <source>
        <dbReference type="ARBA" id="ARBA00022679"/>
    </source>
</evidence>
<dbReference type="PROSITE" id="PS51762">
    <property type="entry name" value="GH16_2"/>
    <property type="match status" value="1"/>
</dbReference>
<dbReference type="GO" id="GO:0005975">
    <property type="term" value="P:carbohydrate metabolic process"/>
    <property type="evidence" value="ECO:0007669"/>
    <property type="project" value="InterPro"/>
</dbReference>
<feature type="domain" description="GH16" evidence="17">
    <location>
        <begin position="43"/>
        <end position="247"/>
    </location>
</feature>
<sequence length="523" mass="55910">MLSKYGLSAVALLASLAQPALAQVSTKCNPMNTTCPADPAFGMDFNFNFNSTPSTDAWETTVGPVKYTAENGAEFTIAKQGDSPTIRTKFYFFWGRTEVHLRAATGKGIVSSMMWLSDTLDEVDWEFLGVNNDALSNYFGKGVEDWHNGGTHPVTGSVHDNFHNYTCVWTKEKLEWWIDGQNVRTLTPNEANNTQAYPQTPMRLSLGIWAGGDPRMAKGTQEWAGGATDYGAGPFTMYVKSAQVTDYSSGKEYSFGDKSGSWESIKITEGNSTVKEALLAEPSKSVSEKFDALNPTAKTAVYASSVGVGCALIAFGLWYFIRQRKRGAAEAELAAKRAEEERLELEGFHKRGVDPDSFAGATGTEYNAQEFSKNGMVQENTYNVPATQEKTVWDAAPVAAGAGAVGVGAAAGMHSYSDSPNGQGQVVSPLRTQSPGMPPSGPLPIAPSRSASRGGYTQIGSPDGSGMHSPPPPMSPPSQGYTDHGFGNQQSFNNGGYGGANQGYWDNNGSQGGYQGGYQGGFR</sequence>
<keyword evidence="19" id="KW-1185">Reference proteome</keyword>
<evidence type="ECO:0000259" key="17">
    <source>
        <dbReference type="PROSITE" id="PS51762"/>
    </source>
</evidence>
<comment type="similarity">
    <text evidence="12">Belongs to the glycosyl hydrolase 16 family. CRH1 subfamily.</text>
</comment>
<evidence type="ECO:0000256" key="14">
    <source>
        <dbReference type="SAM" id="MobiDB-lite"/>
    </source>
</evidence>
<keyword evidence="4" id="KW-0328">Glycosyltransferase</keyword>
<dbReference type="PANTHER" id="PTHR10963">
    <property type="entry name" value="GLYCOSYL HYDROLASE-RELATED"/>
    <property type="match status" value="1"/>
</dbReference>
<dbReference type="EMBL" id="MPGH01000017">
    <property type="protein sequence ID" value="OLN96632.1"/>
    <property type="molecule type" value="Genomic_DNA"/>
</dbReference>
<dbReference type="OrthoDB" id="4781at2759"/>
<dbReference type="GO" id="GO:0016020">
    <property type="term" value="C:membrane"/>
    <property type="evidence" value="ECO:0007669"/>
    <property type="project" value="UniProtKB-SubCell"/>
</dbReference>
<dbReference type="InterPro" id="IPR000757">
    <property type="entry name" value="Beta-glucanase-like"/>
</dbReference>
<dbReference type="GO" id="GO:0008843">
    <property type="term" value="F:endochitinase activity"/>
    <property type="evidence" value="ECO:0007669"/>
    <property type="project" value="UniProtKB-EC"/>
</dbReference>
<feature type="compositionally biased region" description="Low complexity" evidence="14">
    <location>
        <begin position="485"/>
        <end position="494"/>
    </location>
</feature>
<feature type="compositionally biased region" description="Pro residues" evidence="14">
    <location>
        <begin position="436"/>
        <end position="445"/>
    </location>
</feature>
<keyword evidence="15" id="KW-1133">Transmembrane helix</keyword>
<gene>
    <name evidence="18" type="ORF">CCHL11_00898</name>
</gene>
<keyword evidence="11" id="KW-0961">Cell wall biogenesis/degradation</keyword>
<dbReference type="SUPFAM" id="SSF49899">
    <property type="entry name" value="Concanavalin A-like lectins/glucanases"/>
    <property type="match status" value="1"/>
</dbReference>
<dbReference type="GO" id="GO:0016757">
    <property type="term" value="F:glycosyltransferase activity"/>
    <property type="evidence" value="ECO:0007669"/>
    <property type="project" value="UniProtKB-KW"/>
</dbReference>
<evidence type="ECO:0000256" key="11">
    <source>
        <dbReference type="ARBA" id="ARBA00023316"/>
    </source>
</evidence>
<dbReference type="Proteomes" id="UP000186583">
    <property type="component" value="Unassembled WGS sequence"/>
</dbReference>
<keyword evidence="13" id="KW-0175">Coiled coil</keyword>
<dbReference type="InterPro" id="IPR050546">
    <property type="entry name" value="Glycosyl_Hydrlase_16"/>
</dbReference>
<evidence type="ECO:0000256" key="13">
    <source>
        <dbReference type="SAM" id="Coils"/>
    </source>
</evidence>
<protein>
    <recommendedName>
        <fullName evidence="3">chitinase</fullName>
        <ecNumber evidence="3">3.2.1.14</ecNumber>
    </recommendedName>
</protein>
<keyword evidence="8 15" id="KW-0472">Membrane</keyword>
<keyword evidence="5" id="KW-0808">Transferase</keyword>
<feature type="compositionally biased region" description="Polar residues" evidence="14">
    <location>
        <begin position="416"/>
        <end position="435"/>
    </location>
</feature>
<evidence type="ECO:0000256" key="3">
    <source>
        <dbReference type="ARBA" id="ARBA00012729"/>
    </source>
</evidence>
<dbReference type="AlphaFoldDB" id="A0A1Q8S5D8"/>
<feature type="compositionally biased region" description="Gly residues" evidence="14">
    <location>
        <begin position="510"/>
        <end position="523"/>
    </location>
</feature>
<evidence type="ECO:0000256" key="12">
    <source>
        <dbReference type="ARBA" id="ARBA00038074"/>
    </source>
</evidence>
<feature type="coiled-coil region" evidence="13">
    <location>
        <begin position="321"/>
        <end position="348"/>
    </location>
</feature>
<feature type="signal peptide" evidence="16">
    <location>
        <begin position="1"/>
        <end position="22"/>
    </location>
</feature>
<dbReference type="EC" id="3.2.1.14" evidence="3"/>
<evidence type="ECO:0000256" key="1">
    <source>
        <dbReference type="ARBA" id="ARBA00000822"/>
    </source>
</evidence>
<feature type="transmembrane region" description="Helical" evidence="15">
    <location>
        <begin position="300"/>
        <end position="321"/>
    </location>
</feature>
<evidence type="ECO:0000313" key="18">
    <source>
        <dbReference type="EMBL" id="OLN96632.1"/>
    </source>
</evidence>
<evidence type="ECO:0000256" key="8">
    <source>
        <dbReference type="ARBA" id="ARBA00023136"/>
    </source>
</evidence>
<evidence type="ECO:0000256" key="10">
    <source>
        <dbReference type="ARBA" id="ARBA00023295"/>
    </source>
</evidence>
<dbReference type="Pfam" id="PF00722">
    <property type="entry name" value="Glyco_hydro_16"/>
    <property type="match status" value="1"/>
</dbReference>
<reference evidence="18 19" key="1">
    <citation type="submission" date="2016-11" db="EMBL/GenBank/DDBJ databases">
        <title>Draft Genome Assembly of Colletotrichum chlorophyti a pathogen of herbaceous plants.</title>
        <authorList>
            <person name="Gan P."/>
            <person name="Narusaka M."/>
            <person name="Tsushima A."/>
            <person name="Narusaka Y."/>
            <person name="Takano Y."/>
            <person name="Shirasu K."/>
        </authorList>
    </citation>
    <scope>NUCLEOTIDE SEQUENCE [LARGE SCALE GENOMIC DNA]</scope>
    <source>
        <strain evidence="18 19">NTL11</strain>
    </source>
</reference>
<dbReference type="PANTHER" id="PTHR10963:SF27">
    <property type="entry name" value="GLYCOSIDASE-RELATED"/>
    <property type="match status" value="1"/>
</dbReference>
<dbReference type="Gene3D" id="2.60.120.200">
    <property type="match status" value="1"/>
</dbReference>
<keyword evidence="7" id="KW-0378">Hydrolase</keyword>
<evidence type="ECO:0000256" key="4">
    <source>
        <dbReference type="ARBA" id="ARBA00022676"/>
    </source>
</evidence>
<keyword evidence="10 18" id="KW-0326">Glycosidase</keyword>
<evidence type="ECO:0000256" key="16">
    <source>
        <dbReference type="SAM" id="SignalP"/>
    </source>
</evidence>
<evidence type="ECO:0000256" key="2">
    <source>
        <dbReference type="ARBA" id="ARBA00004370"/>
    </source>
</evidence>
<proteinExistence type="inferred from homology"/>
<organism evidence="18 19">
    <name type="scientific">Colletotrichum chlorophyti</name>
    <dbReference type="NCBI Taxonomy" id="708187"/>
    <lineage>
        <taxon>Eukaryota</taxon>
        <taxon>Fungi</taxon>
        <taxon>Dikarya</taxon>
        <taxon>Ascomycota</taxon>
        <taxon>Pezizomycotina</taxon>
        <taxon>Sordariomycetes</taxon>
        <taxon>Hypocreomycetidae</taxon>
        <taxon>Glomerellales</taxon>
        <taxon>Glomerellaceae</taxon>
        <taxon>Colletotrichum</taxon>
    </lineage>
</organism>
<feature type="region of interest" description="Disordered" evidence="14">
    <location>
        <begin position="416"/>
        <end position="523"/>
    </location>
</feature>
<evidence type="ECO:0000313" key="19">
    <source>
        <dbReference type="Proteomes" id="UP000186583"/>
    </source>
</evidence>
<evidence type="ECO:0000256" key="9">
    <source>
        <dbReference type="ARBA" id="ARBA00023180"/>
    </source>
</evidence>
<comment type="subcellular location">
    <subcellularLocation>
        <location evidence="2">Membrane</location>
    </subcellularLocation>
</comment>
<dbReference type="STRING" id="708187.A0A1Q8S5D8"/>
<dbReference type="GO" id="GO:0009277">
    <property type="term" value="C:fungal-type cell wall"/>
    <property type="evidence" value="ECO:0007669"/>
    <property type="project" value="TreeGrafter"/>
</dbReference>
<feature type="chain" id="PRO_5012028189" description="chitinase" evidence="16">
    <location>
        <begin position="23"/>
        <end position="523"/>
    </location>
</feature>
<dbReference type="CDD" id="cd02183">
    <property type="entry name" value="GH16_fungal_CRH1_transglycosylase"/>
    <property type="match status" value="1"/>
</dbReference>
<name>A0A1Q8S5D8_9PEZI</name>
<dbReference type="InterPro" id="IPR013320">
    <property type="entry name" value="ConA-like_dom_sf"/>
</dbReference>
<comment type="catalytic activity">
    <reaction evidence="1">
        <text>Random endo-hydrolysis of N-acetyl-beta-D-glucosaminide (1-&gt;4)-beta-linkages in chitin and chitodextrins.</text>
        <dbReference type="EC" id="3.2.1.14"/>
    </reaction>
</comment>
<evidence type="ECO:0000256" key="7">
    <source>
        <dbReference type="ARBA" id="ARBA00022801"/>
    </source>
</evidence>
<comment type="caution">
    <text evidence="18">The sequence shown here is derived from an EMBL/GenBank/DDBJ whole genome shotgun (WGS) entry which is preliminary data.</text>
</comment>
<keyword evidence="9" id="KW-0325">Glycoprotein</keyword>
<keyword evidence="6 16" id="KW-0732">Signal</keyword>
<evidence type="ECO:0000256" key="15">
    <source>
        <dbReference type="SAM" id="Phobius"/>
    </source>
</evidence>